<dbReference type="AlphaFoldDB" id="A0A919STJ1"/>
<accession>A0A919STJ1</accession>
<evidence type="ECO:0000259" key="1">
    <source>
        <dbReference type="Pfam" id="PF02627"/>
    </source>
</evidence>
<feature type="domain" description="Carboxymuconolactone decarboxylase-like" evidence="1">
    <location>
        <begin position="39"/>
        <end position="88"/>
    </location>
</feature>
<name>A0A919STJ1_9ACTN</name>
<organism evidence="2 3">
    <name type="scientific">Winogradskya consettensis</name>
    <dbReference type="NCBI Taxonomy" id="113560"/>
    <lineage>
        <taxon>Bacteria</taxon>
        <taxon>Bacillati</taxon>
        <taxon>Actinomycetota</taxon>
        <taxon>Actinomycetes</taxon>
        <taxon>Micromonosporales</taxon>
        <taxon>Micromonosporaceae</taxon>
        <taxon>Winogradskya</taxon>
    </lineage>
</organism>
<gene>
    <name evidence="2" type="ORF">Aco04nite_52200</name>
</gene>
<evidence type="ECO:0000313" key="3">
    <source>
        <dbReference type="Proteomes" id="UP000680865"/>
    </source>
</evidence>
<dbReference type="EMBL" id="BOQP01000028">
    <property type="protein sequence ID" value="GIM76793.1"/>
    <property type="molecule type" value="Genomic_DNA"/>
</dbReference>
<dbReference type="GO" id="GO:0051920">
    <property type="term" value="F:peroxiredoxin activity"/>
    <property type="evidence" value="ECO:0007669"/>
    <property type="project" value="InterPro"/>
</dbReference>
<proteinExistence type="predicted"/>
<protein>
    <submittedName>
        <fullName evidence="2">Carboxymuconolactone decarboxylase</fullName>
    </submittedName>
</protein>
<dbReference type="InterPro" id="IPR003779">
    <property type="entry name" value="CMD-like"/>
</dbReference>
<dbReference type="SUPFAM" id="SSF69118">
    <property type="entry name" value="AhpD-like"/>
    <property type="match status" value="1"/>
</dbReference>
<dbReference type="InterPro" id="IPR029032">
    <property type="entry name" value="AhpD-like"/>
</dbReference>
<dbReference type="PANTHER" id="PTHR35446:SF2">
    <property type="entry name" value="CARBOXYMUCONOLACTONE DECARBOXYLASE-LIKE DOMAIN-CONTAINING PROTEIN"/>
    <property type="match status" value="1"/>
</dbReference>
<dbReference type="InterPro" id="IPR004675">
    <property type="entry name" value="AhpD_core"/>
</dbReference>
<comment type="caution">
    <text evidence="2">The sequence shown here is derived from an EMBL/GenBank/DDBJ whole genome shotgun (WGS) entry which is preliminary data.</text>
</comment>
<dbReference type="Proteomes" id="UP000680865">
    <property type="component" value="Unassembled WGS sequence"/>
</dbReference>
<dbReference type="Gene3D" id="1.20.1290.10">
    <property type="entry name" value="AhpD-like"/>
    <property type="match status" value="1"/>
</dbReference>
<evidence type="ECO:0000313" key="2">
    <source>
        <dbReference type="EMBL" id="GIM76793.1"/>
    </source>
</evidence>
<dbReference type="NCBIfam" id="TIGR00778">
    <property type="entry name" value="ahpD_dom"/>
    <property type="match status" value="1"/>
</dbReference>
<sequence>MAEDVGPITLCHGGRMAHIDLGLDEHEFPGITGPMRFRPETAQPLNMLAEILLRAPHSLPPGERELIAAYVSGLNECTFCCSSHSAFAAVQLNAGMSLVDKVRADLDSAPVSPKLRALLHIAGAVQRSGRAVTTELIDAARAEGADDVEIHDTVLIAAAFCMFNRYVDGLGTFAPQRPEDYLPMASRIVEQGYGV</sequence>
<dbReference type="Pfam" id="PF02627">
    <property type="entry name" value="CMD"/>
    <property type="match status" value="1"/>
</dbReference>
<reference evidence="2" key="1">
    <citation type="submission" date="2021-03" db="EMBL/GenBank/DDBJ databases">
        <title>Whole genome shotgun sequence of Actinoplanes consettensis NBRC 14913.</title>
        <authorList>
            <person name="Komaki H."/>
            <person name="Tamura T."/>
        </authorList>
    </citation>
    <scope>NUCLEOTIDE SEQUENCE</scope>
    <source>
        <strain evidence="2">NBRC 14913</strain>
    </source>
</reference>
<keyword evidence="3" id="KW-1185">Reference proteome</keyword>
<dbReference type="PANTHER" id="PTHR35446">
    <property type="entry name" value="SI:CH211-175M2.5"/>
    <property type="match status" value="1"/>
</dbReference>